<dbReference type="RefSeq" id="WP_184801900.1">
    <property type="nucleotide sequence ID" value="NZ_JACHMY010000001.1"/>
</dbReference>
<keyword evidence="2" id="KW-1185">Reference proteome</keyword>
<accession>A0A7W9JD14</accession>
<protein>
    <submittedName>
        <fullName evidence="1">Uncharacterized protein</fullName>
    </submittedName>
</protein>
<dbReference type="Proteomes" id="UP000549971">
    <property type="component" value="Unassembled WGS sequence"/>
</dbReference>
<comment type="caution">
    <text evidence="1">The sequence shown here is derived from an EMBL/GenBank/DDBJ whole genome shotgun (WGS) entry which is preliminary data.</text>
</comment>
<sequence length="329" mass="34209">MSDARLTLAGVLEAPAGHGTLVSVGMGPDGPAAVWSSSSGAADILGRQSTPDGASYAATRTATSPSAVLVRHAADGSILPEVTVVDRFPVAHPLVQPMPDGGYLIVGARCRWSDGTPEQNAIVYSRDGVVERTGTLGDGVEHLQVDDDGRIWAGYADEGVLGAFGWNGPGPLPLGAPGVVRWSPTFDKQWEFPSDDVWIDACYALNVSGDTVLACPYADFPVLRIRQGEVEVGTTSAEGPNGIVAAGDTVGLIGSYDEPGSVLVGRLTDGQLESPRTWSLTMPDGSPVPPVRVTCRGSVAHFFVGTAWLRFTLTGGPPSGPRPVRSPQV</sequence>
<organism evidence="1 2">
    <name type="scientific">Kribbella italica</name>
    <dbReference type="NCBI Taxonomy" id="1540520"/>
    <lineage>
        <taxon>Bacteria</taxon>
        <taxon>Bacillati</taxon>
        <taxon>Actinomycetota</taxon>
        <taxon>Actinomycetes</taxon>
        <taxon>Propionibacteriales</taxon>
        <taxon>Kribbellaceae</taxon>
        <taxon>Kribbella</taxon>
    </lineage>
</organism>
<name>A0A7W9JD14_9ACTN</name>
<evidence type="ECO:0000313" key="1">
    <source>
        <dbReference type="EMBL" id="MBB5839914.1"/>
    </source>
</evidence>
<dbReference type="AlphaFoldDB" id="A0A7W9JD14"/>
<proteinExistence type="predicted"/>
<evidence type="ECO:0000313" key="2">
    <source>
        <dbReference type="Proteomes" id="UP000549971"/>
    </source>
</evidence>
<reference evidence="1 2" key="1">
    <citation type="submission" date="2020-08" db="EMBL/GenBank/DDBJ databases">
        <title>Sequencing the genomes of 1000 actinobacteria strains.</title>
        <authorList>
            <person name="Klenk H.-P."/>
        </authorList>
    </citation>
    <scope>NUCLEOTIDE SEQUENCE [LARGE SCALE GENOMIC DNA]</scope>
    <source>
        <strain evidence="1 2">DSM 28967</strain>
    </source>
</reference>
<dbReference type="EMBL" id="JACHMY010000001">
    <property type="protein sequence ID" value="MBB5839914.1"/>
    <property type="molecule type" value="Genomic_DNA"/>
</dbReference>
<gene>
    <name evidence="1" type="ORF">HDA39_006648</name>
</gene>